<evidence type="ECO:0000256" key="11">
    <source>
        <dbReference type="ARBA" id="ARBA00023080"/>
    </source>
</evidence>
<dbReference type="InterPro" id="IPR001564">
    <property type="entry name" value="Nucleoside_diP_kinase"/>
</dbReference>
<dbReference type="AlphaFoldDB" id="X0TF82"/>
<name>X0TF82_9ZZZZ</name>
<dbReference type="GO" id="GO:0046872">
    <property type="term" value="F:metal ion binding"/>
    <property type="evidence" value="ECO:0007669"/>
    <property type="project" value="UniProtKB-KW"/>
</dbReference>
<evidence type="ECO:0000256" key="10">
    <source>
        <dbReference type="ARBA" id="ARBA00022842"/>
    </source>
</evidence>
<comment type="caution">
    <text evidence="13">The sequence shown here is derived from an EMBL/GenBank/DDBJ whole genome shotgun (WGS) entry which is preliminary data.</text>
</comment>
<dbReference type="PRINTS" id="PR01243">
    <property type="entry name" value="NUCDPKINASE"/>
</dbReference>
<dbReference type="FunFam" id="3.30.70.141:FF:000003">
    <property type="entry name" value="Nucleoside diphosphate kinase"/>
    <property type="match status" value="1"/>
</dbReference>
<feature type="non-terminal residue" evidence="13">
    <location>
        <position position="120"/>
    </location>
</feature>
<dbReference type="InterPro" id="IPR034907">
    <property type="entry name" value="NDK-like_dom"/>
</dbReference>
<dbReference type="SUPFAM" id="SSF54919">
    <property type="entry name" value="Nucleoside diphosphate kinase, NDK"/>
    <property type="match status" value="1"/>
</dbReference>
<dbReference type="GO" id="GO:0006183">
    <property type="term" value="P:GTP biosynthetic process"/>
    <property type="evidence" value="ECO:0007669"/>
    <property type="project" value="InterPro"/>
</dbReference>
<evidence type="ECO:0000256" key="8">
    <source>
        <dbReference type="ARBA" id="ARBA00022777"/>
    </source>
</evidence>
<sequence length="120" mass="13538">MSKERTFVMIKPDAVQRGLTGEIISRFEKKGIKIVAMKLMSVPRKLAEKHYAIHKGKSFFEETVNYIMSAPVVAMVLEGNDIIKMVRTMIGKTDPMEAEMGTIRGDYCQFIGRNIVHGSD</sequence>
<evidence type="ECO:0000256" key="7">
    <source>
        <dbReference type="ARBA" id="ARBA00022741"/>
    </source>
</evidence>
<evidence type="ECO:0000313" key="13">
    <source>
        <dbReference type="EMBL" id="GAF86827.1"/>
    </source>
</evidence>
<keyword evidence="8" id="KW-0418">Kinase</keyword>
<dbReference type="Gene3D" id="3.30.70.141">
    <property type="entry name" value="Nucleoside diphosphate kinase-like domain"/>
    <property type="match status" value="1"/>
</dbReference>
<keyword evidence="9" id="KW-0067">ATP-binding</keyword>
<evidence type="ECO:0000256" key="2">
    <source>
        <dbReference type="ARBA" id="ARBA00008142"/>
    </source>
</evidence>
<comment type="similarity">
    <text evidence="2">Belongs to the NDK family.</text>
</comment>
<dbReference type="GO" id="GO:0006228">
    <property type="term" value="P:UTP biosynthetic process"/>
    <property type="evidence" value="ECO:0007669"/>
    <property type="project" value="InterPro"/>
</dbReference>
<evidence type="ECO:0000256" key="1">
    <source>
        <dbReference type="ARBA" id="ARBA00001946"/>
    </source>
</evidence>
<reference evidence="13" key="1">
    <citation type="journal article" date="2014" name="Front. Microbiol.">
        <title>High frequency of phylogenetically diverse reductive dehalogenase-homologous genes in deep subseafloor sedimentary metagenomes.</title>
        <authorList>
            <person name="Kawai M."/>
            <person name="Futagami T."/>
            <person name="Toyoda A."/>
            <person name="Takaki Y."/>
            <person name="Nishi S."/>
            <person name="Hori S."/>
            <person name="Arai W."/>
            <person name="Tsubouchi T."/>
            <person name="Morono Y."/>
            <person name="Uchiyama I."/>
            <person name="Ito T."/>
            <person name="Fujiyama A."/>
            <person name="Inagaki F."/>
            <person name="Takami H."/>
        </authorList>
    </citation>
    <scope>NUCLEOTIDE SEQUENCE</scope>
    <source>
        <strain evidence="13">Expedition CK06-06</strain>
    </source>
</reference>
<dbReference type="GO" id="GO:0006241">
    <property type="term" value="P:CTP biosynthetic process"/>
    <property type="evidence" value="ECO:0007669"/>
    <property type="project" value="InterPro"/>
</dbReference>
<dbReference type="PROSITE" id="PS51374">
    <property type="entry name" value="NDPK_LIKE"/>
    <property type="match status" value="1"/>
</dbReference>
<keyword evidence="5" id="KW-0808">Transferase</keyword>
<evidence type="ECO:0000256" key="3">
    <source>
        <dbReference type="ARBA" id="ARBA00012966"/>
    </source>
</evidence>
<dbReference type="SMART" id="SM00562">
    <property type="entry name" value="NDK"/>
    <property type="match status" value="1"/>
</dbReference>
<evidence type="ECO:0000256" key="9">
    <source>
        <dbReference type="ARBA" id="ARBA00022840"/>
    </source>
</evidence>
<keyword evidence="7" id="KW-0547">Nucleotide-binding</keyword>
<keyword evidence="10" id="KW-0460">Magnesium</keyword>
<organism evidence="13">
    <name type="scientific">marine sediment metagenome</name>
    <dbReference type="NCBI Taxonomy" id="412755"/>
    <lineage>
        <taxon>unclassified sequences</taxon>
        <taxon>metagenomes</taxon>
        <taxon>ecological metagenomes</taxon>
    </lineage>
</organism>
<gene>
    <name evidence="13" type="ORF">S01H1_30872</name>
</gene>
<feature type="domain" description="Nucleoside diphosphate kinase-like" evidence="12">
    <location>
        <begin position="3"/>
        <end position="120"/>
    </location>
</feature>
<evidence type="ECO:0000256" key="6">
    <source>
        <dbReference type="ARBA" id="ARBA00022723"/>
    </source>
</evidence>
<evidence type="ECO:0000256" key="4">
    <source>
        <dbReference type="ARBA" id="ARBA00017632"/>
    </source>
</evidence>
<protein>
    <recommendedName>
        <fullName evidence="4">Nucleoside diphosphate kinase</fullName>
        <ecNumber evidence="3">2.7.4.6</ecNumber>
    </recommendedName>
</protein>
<dbReference type="GO" id="GO:0004550">
    <property type="term" value="F:nucleoside diphosphate kinase activity"/>
    <property type="evidence" value="ECO:0007669"/>
    <property type="project" value="UniProtKB-EC"/>
</dbReference>
<dbReference type="InterPro" id="IPR036850">
    <property type="entry name" value="NDK-like_dom_sf"/>
</dbReference>
<keyword evidence="11" id="KW-0546">Nucleotide metabolism</keyword>
<evidence type="ECO:0000259" key="12">
    <source>
        <dbReference type="SMART" id="SM00562"/>
    </source>
</evidence>
<dbReference type="GO" id="GO:0005524">
    <property type="term" value="F:ATP binding"/>
    <property type="evidence" value="ECO:0007669"/>
    <property type="project" value="UniProtKB-KW"/>
</dbReference>
<evidence type="ECO:0000256" key="5">
    <source>
        <dbReference type="ARBA" id="ARBA00022679"/>
    </source>
</evidence>
<proteinExistence type="inferred from homology"/>
<dbReference type="EMBL" id="BARS01019024">
    <property type="protein sequence ID" value="GAF86827.1"/>
    <property type="molecule type" value="Genomic_DNA"/>
</dbReference>
<dbReference type="CDD" id="cd04413">
    <property type="entry name" value="NDPk_I"/>
    <property type="match status" value="1"/>
</dbReference>
<comment type="cofactor">
    <cofactor evidence="1">
        <name>Mg(2+)</name>
        <dbReference type="ChEBI" id="CHEBI:18420"/>
    </cofactor>
</comment>
<dbReference type="PANTHER" id="PTHR11349">
    <property type="entry name" value="NUCLEOSIDE DIPHOSPHATE KINASE"/>
    <property type="match status" value="1"/>
</dbReference>
<accession>X0TF82</accession>
<dbReference type="NCBIfam" id="NF001908">
    <property type="entry name" value="PRK00668.1"/>
    <property type="match status" value="1"/>
</dbReference>
<keyword evidence="6" id="KW-0479">Metal-binding</keyword>
<dbReference type="Pfam" id="PF00334">
    <property type="entry name" value="NDK"/>
    <property type="match status" value="1"/>
</dbReference>
<dbReference type="EC" id="2.7.4.6" evidence="3"/>